<accession>A0AAN9XYV8</accession>
<organism evidence="12 13">
    <name type="scientific">Parthenolecanium corni</name>
    <dbReference type="NCBI Taxonomy" id="536013"/>
    <lineage>
        <taxon>Eukaryota</taxon>
        <taxon>Metazoa</taxon>
        <taxon>Ecdysozoa</taxon>
        <taxon>Arthropoda</taxon>
        <taxon>Hexapoda</taxon>
        <taxon>Insecta</taxon>
        <taxon>Pterygota</taxon>
        <taxon>Neoptera</taxon>
        <taxon>Paraneoptera</taxon>
        <taxon>Hemiptera</taxon>
        <taxon>Sternorrhyncha</taxon>
        <taxon>Coccoidea</taxon>
        <taxon>Coccidae</taxon>
        <taxon>Parthenolecanium</taxon>
    </lineage>
</organism>
<dbReference type="PANTHER" id="PTHR12317">
    <property type="entry name" value="DIACYLGLYCEROL O-ACYLTRANSFERASE"/>
    <property type="match status" value="1"/>
</dbReference>
<evidence type="ECO:0000313" key="13">
    <source>
        <dbReference type="Proteomes" id="UP001367676"/>
    </source>
</evidence>
<keyword evidence="7" id="KW-1133">Transmembrane helix</keyword>
<comment type="subcellular location">
    <subcellularLocation>
        <location evidence="1 11">Endoplasmic reticulum membrane</location>
        <topology evidence="1 11">Multi-pass membrane protein</topology>
    </subcellularLocation>
</comment>
<evidence type="ECO:0000256" key="3">
    <source>
        <dbReference type="ARBA" id="ARBA00022516"/>
    </source>
</evidence>
<dbReference type="Pfam" id="PF03982">
    <property type="entry name" value="DAGAT"/>
    <property type="match status" value="2"/>
</dbReference>
<dbReference type="GO" id="GO:0005789">
    <property type="term" value="C:endoplasmic reticulum membrane"/>
    <property type="evidence" value="ECO:0007669"/>
    <property type="project" value="UniProtKB-SubCell"/>
</dbReference>
<evidence type="ECO:0000256" key="4">
    <source>
        <dbReference type="ARBA" id="ARBA00022679"/>
    </source>
</evidence>
<evidence type="ECO:0000313" key="12">
    <source>
        <dbReference type="EMBL" id="KAK7573550.1"/>
    </source>
</evidence>
<proteinExistence type="inferred from homology"/>
<keyword evidence="9" id="KW-0472">Membrane</keyword>
<name>A0AAN9XYV8_9HEMI</name>
<comment type="similarity">
    <text evidence="2 11">Belongs to the diacylglycerol acyltransferase family.</text>
</comment>
<dbReference type="Proteomes" id="UP001367676">
    <property type="component" value="Unassembled WGS sequence"/>
</dbReference>
<dbReference type="InterPro" id="IPR007130">
    <property type="entry name" value="DAGAT"/>
</dbReference>
<evidence type="ECO:0000256" key="2">
    <source>
        <dbReference type="ARBA" id="ARBA00005420"/>
    </source>
</evidence>
<dbReference type="AlphaFoldDB" id="A0AAN9XYV8"/>
<sequence>MFAMKISSPKEWQTLASFTPTSVSLGFSKVIQSRDALIHRLKYLLAFECVRRYFPIRLIKTVDLQPDRNYLFACYPHGIIPHGIMGNFFTNFTKVTELFPGIEVHVATLEIVFRLPFVREYIMALVGKPMQMPKVENPSATLIDEYQEKYFKALYDLFESNKHIHDEAGSSAKLITRPSSLLCRITDTGKFSELFPDIDVRPVTLEPIFWIPIFREYFMAAVGKPIQTPKVENPSDELIDKYHKEFFEALKDLAPLVPIFSFGENNTYDAQPVESRTMNYMNRLVYSKLKTRLPTVLRGRGILCSKGVFPYRRPINTIVGKPIEVPKVDIPSDELVDEYHEKFYKALHNLFEEYKREYDEAGDAAQLVVI</sequence>
<reference evidence="12 13" key="1">
    <citation type="submission" date="2024-03" db="EMBL/GenBank/DDBJ databases">
        <title>Adaptation during the transition from Ophiocordyceps entomopathogen to insect associate is accompanied by gene loss and intensified selection.</title>
        <authorList>
            <person name="Ward C.M."/>
            <person name="Onetto C.A."/>
            <person name="Borneman A.R."/>
        </authorList>
    </citation>
    <scope>NUCLEOTIDE SEQUENCE [LARGE SCALE GENOMIC DNA]</scope>
    <source>
        <strain evidence="12">AWRI1</strain>
        <tissue evidence="12">Single Adult Female</tissue>
    </source>
</reference>
<dbReference type="GO" id="GO:0008374">
    <property type="term" value="F:O-acyltransferase activity"/>
    <property type="evidence" value="ECO:0007669"/>
    <property type="project" value="InterPro"/>
</dbReference>
<evidence type="ECO:0000256" key="1">
    <source>
        <dbReference type="ARBA" id="ARBA00004477"/>
    </source>
</evidence>
<evidence type="ECO:0000256" key="11">
    <source>
        <dbReference type="RuleBase" id="RU367023"/>
    </source>
</evidence>
<dbReference type="EC" id="2.3.1.-" evidence="11"/>
<evidence type="ECO:0000256" key="6">
    <source>
        <dbReference type="ARBA" id="ARBA00022824"/>
    </source>
</evidence>
<keyword evidence="13" id="KW-1185">Reference proteome</keyword>
<gene>
    <name evidence="12" type="ORF">V9T40_010741</name>
</gene>
<dbReference type="GO" id="GO:0006629">
    <property type="term" value="P:lipid metabolic process"/>
    <property type="evidence" value="ECO:0007669"/>
    <property type="project" value="UniProtKB-KW"/>
</dbReference>
<comment type="caution">
    <text evidence="12">The sequence shown here is derived from an EMBL/GenBank/DDBJ whole genome shotgun (WGS) entry which is preliminary data.</text>
</comment>
<keyword evidence="3" id="KW-0444">Lipid biosynthesis</keyword>
<keyword evidence="6 11" id="KW-0256">Endoplasmic reticulum</keyword>
<keyword evidence="4 11" id="KW-0808">Transferase</keyword>
<keyword evidence="8" id="KW-0443">Lipid metabolism</keyword>
<protein>
    <recommendedName>
        <fullName evidence="11">Acyltransferase</fullName>
        <ecNumber evidence="11">2.3.1.-</ecNumber>
    </recommendedName>
</protein>
<keyword evidence="5" id="KW-0812">Transmembrane</keyword>
<evidence type="ECO:0000256" key="5">
    <source>
        <dbReference type="ARBA" id="ARBA00022692"/>
    </source>
</evidence>
<evidence type="ECO:0000256" key="10">
    <source>
        <dbReference type="ARBA" id="ARBA00023315"/>
    </source>
</evidence>
<keyword evidence="10" id="KW-0012">Acyltransferase</keyword>
<evidence type="ECO:0000256" key="7">
    <source>
        <dbReference type="ARBA" id="ARBA00022989"/>
    </source>
</evidence>
<evidence type="ECO:0000256" key="9">
    <source>
        <dbReference type="ARBA" id="ARBA00023136"/>
    </source>
</evidence>
<dbReference type="EMBL" id="JBBCAQ010000037">
    <property type="protein sequence ID" value="KAK7573550.1"/>
    <property type="molecule type" value="Genomic_DNA"/>
</dbReference>
<evidence type="ECO:0000256" key="8">
    <source>
        <dbReference type="ARBA" id="ARBA00023098"/>
    </source>
</evidence>